<proteinExistence type="inferred from homology"/>
<dbReference type="FunFam" id="3.40.50.1100:FF:000118">
    <property type="entry name" value="Related to CYS4-cystathionine beta-synthase"/>
    <property type="match status" value="1"/>
</dbReference>
<gene>
    <name evidence="5" type="ORF">DIABBA_LOCUS11227</name>
</gene>
<dbReference type="Pfam" id="PF00291">
    <property type="entry name" value="PALP"/>
    <property type="match status" value="1"/>
</dbReference>
<organism evidence="5 6">
    <name type="scientific">Diabrotica balteata</name>
    <name type="common">Banded cucumber beetle</name>
    <dbReference type="NCBI Taxonomy" id="107213"/>
    <lineage>
        <taxon>Eukaryota</taxon>
        <taxon>Metazoa</taxon>
        <taxon>Ecdysozoa</taxon>
        <taxon>Arthropoda</taxon>
        <taxon>Hexapoda</taxon>
        <taxon>Insecta</taxon>
        <taxon>Pterygota</taxon>
        <taxon>Neoptera</taxon>
        <taxon>Endopterygota</taxon>
        <taxon>Coleoptera</taxon>
        <taxon>Polyphaga</taxon>
        <taxon>Cucujiformia</taxon>
        <taxon>Chrysomeloidea</taxon>
        <taxon>Chrysomelidae</taxon>
        <taxon>Galerucinae</taxon>
        <taxon>Diabroticina</taxon>
        <taxon>Diabroticites</taxon>
        <taxon>Diabrotica</taxon>
    </lineage>
</organism>
<dbReference type="GO" id="GO:0019344">
    <property type="term" value="P:cysteine biosynthetic process"/>
    <property type="evidence" value="ECO:0007669"/>
    <property type="project" value="UniProtKB-ARBA"/>
</dbReference>
<name>A0A9N9T9S3_DIABA</name>
<evidence type="ECO:0000313" key="5">
    <source>
        <dbReference type="EMBL" id="CAG9838322.1"/>
    </source>
</evidence>
<dbReference type="InterPro" id="IPR050214">
    <property type="entry name" value="Cys_Synth/Cystath_Beta-Synth"/>
</dbReference>
<protein>
    <recommendedName>
        <fullName evidence="4">Tryptophan synthase beta chain-like PALP domain-containing protein</fullName>
    </recommendedName>
</protein>
<evidence type="ECO:0000313" key="6">
    <source>
        <dbReference type="Proteomes" id="UP001153709"/>
    </source>
</evidence>
<evidence type="ECO:0000256" key="1">
    <source>
        <dbReference type="ARBA" id="ARBA00001933"/>
    </source>
</evidence>
<dbReference type="InterPro" id="IPR001926">
    <property type="entry name" value="TrpB-like_PALP"/>
</dbReference>
<sequence length="243" mass="27662">MALMEKPLPFIKKYLIPLLWTNFPILLIHYRTTTRQRKKYYYQCDGKVDMIVIGCGTGGILTGIGRKFKELSPKTIIIGADPYGSQFAAPPELNKSDVGFFEVEGVGHMIVPTVCDQSLPEKWYKVDDYETHTMSRRLIREEGLLVGSSSGLLLVAAIKAIKDYKLGKGKRVVILLCDGTKNYLTKFVCDQWMEQRNLLPCVNTRNHWWWDINVTELSFKPCRNIAKSTHPAQVLDAFKRAGC</sequence>
<keyword evidence="3" id="KW-0663">Pyridoxal phosphate</keyword>
<accession>A0A9N9T9S3</accession>
<dbReference type="Gene3D" id="3.40.50.1100">
    <property type="match status" value="1"/>
</dbReference>
<dbReference type="InterPro" id="IPR036052">
    <property type="entry name" value="TrpB-like_PALP_sf"/>
</dbReference>
<dbReference type="SUPFAM" id="SSF53686">
    <property type="entry name" value="Tryptophan synthase beta subunit-like PLP-dependent enzymes"/>
    <property type="match status" value="1"/>
</dbReference>
<dbReference type="PANTHER" id="PTHR10314">
    <property type="entry name" value="CYSTATHIONINE BETA-SYNTHASE"/>
    <property type="match status" value="1"/>
</dbReference>
<reference evidence="5" key="1">
    <citation type="submission" date="2022-01" db="EMBL/GenBank/DDBJ databases">
        <authorList>
            <person name="King R."/>
        </authorList>
    </citation>
    <scope>NUCLEOTIDE SEQUENCE</scope>
</reference>
<dbReference type="EMBL" id="OU898282">
    <property type="protein sequence ID" value="CAG9838322.1"/>
    <property type="molecule type" value="Genomic_DNA"/>
</dbReference>
<keyword evidence="6" id="KW-1185">Reference proteome</keyword>
<evidence type="ECO:0000256" key="3">
    <source>
        <dbReference type="ARBA" id="ARBA00022898"/>
    </source>
</evidence>
<comment type="similarity">
    <text evidence="2">Belongs to the cysteine synthase/cystathionine beta-synthase family.</text>
</comment>
<dbReference type="OrthoDB" id="728at2759"/>
<dbReference type="Proteomes" id="UP001153709">
    <property type="component" value="Chromosome 7"/>
</dbReference>
<evidence type="ECO:0000256" key="2">
    <source>
        <dbReference type="ARBA" id="ARBA00007103"/>
    </source>
</evidence>
<dbReference type="AlphaFoldDB" id="A0A9N9T9S3"/>
<evidence type="ECO:0000259" key="4">
    <source>
        <dbReference type="Pfam" id="PF00291"/>
    </source>
</evidence>
<comment type="cofactor">
    <cofactor evidence="1">
        <name>pyridoxal 5'-phosphate</name>
        <dbReference type="ChEBI" id="CHEBI:597326"/>
    </cofactor>
</comment>
<feature type="domain" description="Tryptophan synthase beta chain-like PALP" evidence="4">
    <location>
        <begin position="42"/>
        <end position="178"/>
    </location>
</feature>